<feature type="transmembrane region" description="Helical" evidence="1">
    <location>
        <begin position="15"/>
        <end position="33"/>
    </location>
</feature>
<feature type="transmembrane region" description="Helical" evidence="1">
    <location>
        <begin position="45"/>
        <end position="66"/>
    </location>
</feature>
<dbReference type="InterPro" id="IPR020308">
    <property type="entry name" value="Uncharacterised_Ynq1"/>
</dbReference>
<evidence type="ECO:0008006" key="4">
    <source>
        <dbReference type="Google" id="ProtNLM"/>
    </source>
</evidence>
<dbReference type="RefSeq" id="WP_092687666.1">
    <property type="nucleotide sequence ID" value="NZ_CBDDGO010000004.1"/>
</dbReference>
<name>A0A1H9Q471_9RHOB</name>
<dbReference type="OrthoDB" id="7658896at2"/>
<organism evidence="2 3">
    <name type="scientific">Tranquillimonas rosea</name>
    <dbReference type="NCBI Taxonomy" id="641238"/>
    <lineage>
        <taxon>Bacteria</taxon>
        <taxon>Pseudomonadati</taxon>
        <taxon>Pseudomonadota</taxon>
        <taxon>Alphaproteobacteria</taxon>
        <taxon>Rhodobacterales</taxon>
        <taxon>Roseobacteraceae</taxon>
        <taxon>Tranquillimonas</taxon>
    </lineage>
</organism>
<reference evidence="2 3" key="1">
    <citation type="submission" date="2016-10" db="EMBL/GenBank/DDBJ databases">
        <authorList>
            <person name="de Groot N.N."/>
        </authorList>
    </citation>
    <scope>NUCLEOTIDE SEQUENCE [LARGE SCALE GENOMIC DNA]</scope>
    <source>
        <strain evidence="2 3">DSM 23042</strain>
    </source>
</reference>
<dbReference type="STRING" id="641238.SAMN04490244_101450"/>
<keyword evidence="1" id="KW-0812">Transmembrane</keyword>
<dbReference type="Pfam" id="PF17272">
    <property type="entry name" value="DUF5337"/>
    <property type="match status" value="1"/>
</dbReference>
<proteinExistence type="predicted"/>
<accession>A0A1H9Q471</accession>
<keyword evidence="1" id="KW-0472">Membrane</keyword>
<keyword evidence="3" id="KW-1185">Reference proteome</keyword>
<dbReference type="AlphaFoldDB" id="A0A1H9Q471"/>
<evidence type="ECO:0000313" key="2">
    <source>
        <dbReference type="EMBL" id="SER54895.1"/>
    </source>
</evidence>
<sequence length="75" mass="8643">MADDEDMILARRAKLVALVMVGTMFAWIGLNWLGTGLGWPARWLFLFDLAALAAFVWSLAVTYQIWRRRRDKQDG</sequence>
<evidence type="ECO:0000256" key="1">
    <source>
        <dbReference type="SAM" id="Phobius"/>
    </source>
</evidence>
<protein>
    <recommendedName>
        <fullName evidence="4">DUF5337 domain-containing protein</fullName>
    </recommendedName>
</protein>
<dbReference type="EMBL" id="FOGU01000001">
    <property type="protein sequence ID" value="SER54895.1"/>
    <property type="molecule type" value="Genomic_DNA"/>
</dbReference>
<keyword evidence="1" id="KW-1133">Transmembrane helix</keyword>
<gene>
    <name evidence="2" type="ORF">SAMN04490244_101450</name>
</gene>
<dbReference type="Proteomes" id="UP000198885">
    <property type="component" value="Unassembled WGS sequence"/>
</dbReference>
<evidence type="ECO:0000313" key="3">
    <source>
        <dbReference type="Proteomes" id="UP000198885"/>
    </source>
</evidence>